<dbReference type="InterPro" id="IPR001242">
    <property type="entry name" value="Condensation_dom"/>
</dbReference>
<dbReference type="Pfam" id="PF13193">
    <property type="entry name" value="AMP-binding_C"/>
    <property type="match status" value="1"/>
</dbReference>
<accession>A0A7X0EXE9</accession>
<dbReference type="GO" id="GO:0044550">
    <property type="term" value="P:secondary metabolite biosynthetic process"/>
    <property type="evidence" value="ECO:0007669"/>
    <property type="project" value="UniProtKB-ARBA"/>
</dbReference>
<comment type="caution">
    <text evidence="5">The sequence shown here is derived from an EMBL/GenBank/DDBJ whole genome shotgun (WGS) entry which is preliminary data.</text>
</comment>
<dbReference type="PROSITE" id="PS00012">
    <property type="entry name" value="PHOSPHOPANTETHEINE"/>
    <property type="match status" value="1"/>
</dbReference>
<gene>
    <name evidence="5" type="ORF">FHU36_004083</name>
</gene>
<dbReference type="CDD" id="cd19531">
    <property type="entry name" value="LCL_NRPS-like"/>
    <property type="match status" value="1"/>
</dbReference>
<dbReference type="PROSITE" id="PS50075">
    <property type="entry name" value="CARRIER"/>
    <property type="match status" value="1"/>
</dbReference>
<dbReference type="SUPFAM" id="SSF47336">
    <property type="entry name" value="ACP-like"/>
    <property type="match status" value="1"/>
</dbReference>
<dbReference type="CDD" id="cd05930">
    <property type="entry name" value="A_NRPS"/>
    <property type="match status" value="1"/>
</dbReference>
<dbReference type="FunFam" id="1.10.1200.10:FF:000016">
    <property type="entry name" value="Non-ribosomal peptide synthase"/>
    <property type="match status" value="1"/>
</dbReference>
<protein>
    <submittedName>
        <fullName evidence="5">Amino acid adenylation domain-containing protein</fullName>
    </submittedName>
</protein>
<keyword evidence="3" id="KW-0597">Phosphoprotein</keyword>
<dbReference type="GO" id="GO:0008610">
    <property type="term" value="P:lipid biosynthetic process"/>
    <property type="evidence" value="ECO:0007669"/>
    <property type="project" value="UniProtKB-ARBA"/>
</dbReference>
<evidence type="ECO:0000256" key="1">
    <source>
        <dbReference type="ARBA" id="ARBA00001957"/>
    </source>
</evidence>
<dbReference type="Gene3D" id="3.40.50.1820">
    <property type="entry name" value="alpha/beta hydrolase"/>
    <property type="match status" value="1"/>
</dbReference>
<dbReference type="InterPro" id="IPR000873">
    <property type="entry name" value="AMP-dep_synth/lig_dom"/>
</dbReference>
<organism evidence="5 6">
    <name type="scientific">Nonomuraea muscovyensis</name>
    <dbReference type="NCBI Taxonomy" id="1124761"/>
    <lineage>
        <taxon>Bacteria</taxon>
        <taxon>Bacillati</taxon>
        <taxon>Actinomycetota</taxon>
        <taxon>Actinomycetes</taxon>
        <taxon>Streptosporangiales</taxon>
        <taxon>Streptosporangiaceae</taxon>
        <taxon>Nonomuraea</taxon>
    </lineage>
</organism>
<dbReference type="PROSITE" id="PS00455">
    <property type="entry name" value="AMP_BINDING"/>
    <property type="match status" value="1"/>
</dbReference>
<dbReference type="PANTHER" id="PTHR45527">
    <property type="entry name" value="NONRIBOSOMAL PEPTIDE SYNTHETASE"/>
    <property type="match status" value="1"/>
</dbReference>
<dbReference type="InterPro" id="IPR009081">
    <property type="entry name" value="PP-bd_ACP"/>
</dbReference>
<dbReference type="FunFam" id="3.30.300.30:FF:000010">
    <property type="entry name" value="Enterobactin synthetase component F"/>
    <property type="match status" value="1"/>
</dbReference>
<dbReference type="SMART" id="SM00823">
    <property type="entry name" value="PKS_PP"/>
    <property type="match status" value="1"/>
</dbReference>
<dbReference type="InterPro" id="IPR029058">
    <property type="entry name" value="AB_hydrolase_fold"/>
</dbReference>
<dbReference type="PROSITE" id="PS00141">
    <property type="entry name" value="ASP_PROTEASE"/>
    <property type="match status" value="1"/>
</dbReference>
<comment type="cofactor">
    <cofactor evidence="1">
        <name>pantetheine 4'-phosphate</name>
        <dbReference type="ChEBI" id="CHEBI:47942"/>
    </cofactor>
</comment>
<evidence type="ECO:0000256" key="2">
    <source>
        <dbReference type="ARBA" id="ARBA00022450"/>
    </source>
</evidence>
<feature type="domain" description="Carrier" evidence="4">
    <location>
        <begin position="960"/>
        <end position="1035"/>
    </location>
</feature>
<dbReference type="Gene3D" id="3.40.50.980">
    <property type="match status" value="2"/>
</dbReference>
<dbReference type="Gene3D" id="3.30.300.30">
    <property type="match status" value="1"/>
</dbReference>
<dbReference type="FunFam" id="3.40.50.980:FF:000001">
    <property type="entry name" value="Non-ribosomal peptide synthetase"/>
    <property type="match status" value="1"/>
</dbReference>
<dbReference type="Gene3D" id="3.30.559.30">
    <property type="entry name" value="Nonribosomal peptide synthetase, condensation domain"/>
    <property type="match status" value="1"/>
</dbReference>
<dbReference type="GO" id="GO:0043041">
    <property type="term" value="P:amino acid activation for nonribosomal peptide biosynthetic process"/>
    <property type="evidence" value="ECO:0007669"/>
    <property type="project" value="TreeGrafter"/>
</dbReference>
<dbReference type="InterPro" id="IPR001969">
    <property type="entry name" value="Aspartic_peptidase_AS"/>
</dbReference>
<sequence>MTGTYVFPASYAQQRLWFLTQLDPDAPAHHVNAVIDLPDTDHERCTHALWEIVRRHETLRTALTTEDGTLVQVVHAHLPVTLHHTDLTHLPPDQAEHHFHTLARADARTPFTLDEAPLWRARLVRLPGPAPDRQRPVHRLVLIVHHAVFDARSATNFVTELHELHDAHTHGRPPRLPDLPVQYADYADWQRRHLADGVLDRQLTYWRDRLSGLPADTGLPTDRPRPPVRGHDGAEHHLHLPADLVDALDNLARGHGATLFMVLLAALKALIARHARTHDIAVGTPVAGRDLPEVQPLIGMFINTLVLRTDLSGDPAFTDLLARVRTTVLDALDHADLPFDRLVEALQPERDPSRTPLHQIGFNLLPMSGRGQFANGTTQLDLSFDVIRTADGAGVWIAYSTDLYDPATVERLATAYRLILTAVAADPASPLSRLPLLTPEQRDQLLTTWNDTAAPYPDRCLHDLVTDQAARTPDAVAVRTPDGAHLTYADLDTRAHTLARHLRRLGVRPESRVALCLPRTPDLIVALLAVLKAGGCYVPLDAAYPPDRLAYLLADSGTDLLLTTSHLLDRLPAARPPELLIDHLDHAAHPPTTAAEGPLPEVTPAHLAYLIYTSGSTGRPKGVEVPHCGVVNLITDVTRRLGATSALLATSLSFDIAALEIFTPLLSGGTLHLAPDDAARTPKELRRAAEHADLVQLTPSVAGLVHADLPHGIPHLILGGEPLPTDLATRLHELTADLWNFYGPTETTIWSTAWQVPPAPPTMLIGTPLANTTAHIVDDHLQPVPVGVPGELLLGGAGVTRGYHGRPALTAERFVPDPFGPPGARLYRTGDLARRRTDGTIECLGRLDHQVKIRGVRIEPDEIAAVLSEHPAIRHAAVTVRDDAPGGRGLVAYVTTHNAGGGSDAAGEWRAHLRARLPEAMIPAAFVHLDTLPVLPSGKLDRAALPPPAPDTGHGAGHIPPRTPIEETLAAIWADLLGRPRVGATDDFFALGGHSLLAVRLVERVNDELGVDLPLRLIFDATTVEEQALAVLHRQLTDADLLDLLEEDR</sequence>
<name>A0A7X0EXE9_9ACTN</name>
<evidence type="ECO:0000313" key="5">
    <source>
        <dbReference type="EMBL" id="MBB6347538.1"/>
    </source>
</evidence>
<evidence type="ECO:0000256" key="3">
    <source>
        <dbReference type="ARBA" id="ARBA00022553"/>
    </source>
</evidence>
<dbReference type="Pfam" id="PF00550">
    <property type="entry name" value="PP-binding"/>
    <property type="match status" value="1"/>
</dbReference>
<dbReference type="FunFam" id="3.40.50.12780:FF:000012">
    <property type="entry name" value="Non-ribosomal peptide synthetase"/>
    <property type="match status" value="1"/>
</dbReference>
<dbReference type="GO" id="GO:0005829">
    <property type="term" value="C:cytosol"/>
    <property type="evidence" value="ECO:0007669"/>
    <property type="project" value="TreeGrafter"/>
</dbReference>
<evidence type="ECO:0000259" key="4">
    <source>
        <dbReference type="PROSITE" id="PS50075"/>
    </source>
</evidence>
<dbReference type="InterPro" id="IPR025110">
    <property type="entry name" value="AMP-bd_C"/>
</dbReference>
<keyword evidence="2" id="KW-0596">Phosphopantetheine</keyword>
<dbReference type="PANTHER" id="PTHR45527:SF1">
    <property type="entry name" value="FATTY ACID SYNTHASE"/>
    <property type="match status" value="1"/>
</dbReference>
<dbReference type="Gene3D" id="2.30.38.10">
    <property type="entry name" value="Luciferase, Domain 3"/>
    <property type="match status" value="1"/>
</dbReference>
<dbReference type="GO" id="GO:0006508">
    <property type="term" value="P:proteolysis"/>
    <property type="evidence" value="ECO:0007669"/>
    <property type="project" value="InterPro"/>
</dbReference>
<dbReference type="EMBL" id="JACHJB010000002">
    <property type="protein sequence ID" value="MBB6347538.1"/>
    <property type="molecule type" value="Genomic_DNA"/>
</dbReference>
<dbReference type="GO" id="GO:0072330">
    <property type="term" value="P:monocarboxylic acid biosynthetic process"/>
    <property type="evidence" value="ECO:0007669"/>
    <property type="project" value="UniProtKB-ARBA"/>
</dbReference>
<dbReference type="RefSeq" id="WP_185085460.1">
    <property type="nucleotide sequence ID" value="NZ_JACHJB010000002.1"/>
</dbReference>
<dbReference type="Gene3D" id="3.30.559.10">
    <property type="entry name" value="Chloramphenicol acetyltransferase-like domain"/>
    <property type="match status" value="1"/>
</dbReference>
<dbReference type="InterPro" id="IPR020806">
    <property type="entry name" value="PKS_PP-bd"/>
</dbReference>
<dbReference type="InterPro" id="IPR020845">
    <property type="entry name" value="AMP-binding_CS"/>
</dbReference>
<dbReference type="SUPFAM" id="SSF56801">
    <property type="entry name" value="Acetyl-CoA synthetase-like"/>
    <property type="match status" value="1"/>
</dbReference>
<dbReference type="InterPro" id="IPR010071">
    <property type="entry name" value="AA_adenyl_dom"/>
</dbReference>
<dbReference type="AlphaFoldDB" id="A0A7X0EXE9"/>
<reference evidence="5 6" key="1">
    <citation type="submission" date="2020-08" db="EMBL/GenBank/DDBJ databases">
        <title>Sequencing the genomes of 1000 actinobacteria strains.</title>
        <authorList>
            <person name="Klenk H.-P."/>
        </authorList>
    </citation>
    <scope>NUCLEOTIDE SEQUENCE [LARGE SCALE GENOMIC DNA]</scope>
    <source>
        <strain evidence="5 6">DSM 45913</strain>
    </source>
</reference>
<dbReference type="InterPro" id="IPR006162">
    <property type="entry name" value="Ppantetheine_attach_site"/>
</dbReference>
<evidence type="ECO:0000313" key="6">
    <source>
        <dbReference type="Proteomes" id="UP000583800"/>
    </source>
</evidence>
<dbReference type="FunFam" id="2.30.38.10:FF:000001">
    <property type="entry name" value="Non-ribosomal peptide synthetase PvdI"/>
    <property type="match status" value="1"/>
</dbReference>
<proteinExistence type="predicted"/>
<dbReference type="InterPro" id="IPR045851">
    <property type="entry name" value="AMP-bd_C_sf"/>
</dbReference>
<dbReference type="InterPro" id="IPR023213">
    <property type="entry name" value="CAT-like_dom_sf"/>
</dbReference>
<keyword evidence="6" id="KW-1185">Reference proteome</keyword>
<dbReference type="Pfam" id="PF00668">
    <property type="entry name" value="Condensation"/>
    <property type="match status" value="1"/>
</dbReference>
<dbReference type="InterPro" id="IPR036736">
    <property type="entry name" value="ACP-like_sf"/>
</dbReference>
<dbReference type="Pfam" id="PF00501">
    <property type="entry name" value="AMP-binding"/>
    <property type="match status" value="1"/>
</dbReference>
<dbReference type="NCBIfam" id="TIGR01733">
    <property type="entry name" value="AA-adenyl-dom"/>
    <property type="match status" value="1"/>
</dbReference>
<dbReference type="GO" id="GO:0031177">
    <property type="term" value="F:phosphopantetheine binding"/>
    <property type="evidence" value="ECO:0007669"/>
    <property type="project" value="InterPro"/>
</dbReference>
<dbReference type="SUPFAM" id="SSF52777">
    <property type="entry name" value="CoA-dependent acyltransferases"/>
    <property type="match status" value="2"/>
</dbReference>
<dbReference type="Proteomes" id="UP000583800">
    <property type="component" value="Unassembled WGS sequence"/>
</dbReference>
<dbReference type="GO" id="GO:0004190">
    <property type="term" value="F:aspartic-type endopeptidase activity"/>
    <property type="evidence" value="ECO:0007669"/>
    <property type="project" value="InterPro"/>
</dbReference>